<keyword evidence="2" id="KW-0472">Membrane</keyword>
<organism evidence="3 4">
    <name type="scientific">Hondaea fermentalgiana</name>
    <dbReference type="NCBI Taxonomy" id="2315210"/>
    <lineage>
        <taxon>Eukaryota</taxon>
        <taxon>Sar</taxon>
        <taxon>Stramenopiles</taxon>
        <taxon>Bigyra</taxon>
        <taxon>Labyrinthulomycetes</taxon>
        <taxon>Thraustochytrida</taxon>
        <taxon>Thraustochytriidae</taxon>
        <taxon>Hondaea</taxon>
    </lineage>
</organism>
<gene>
    <name evidence="3" type="ORF">FCC1311_113162</name>
</gene>
<sequence>MAGKVCIDHGDTHSGGGAVLNDRVAFLFLERDDGSSQVGAVAEGHSDASMALAESLLVVIRDQAAVAGDGETGAAADIILAENSTCREDSMAVTVDVDVTAVLALDGAADNESAAFMLSRVDELDWELGGYYCYEEGKASVLHAAPKALQVEAAVDLEEAPTFLATADDGPLVLCGSDTCSRYELAAGTLACSAAYKRQGSVFVALRPPATRSSWRTPPAPTTATEPATKPRRDAGPSALVWTLSCAAAAALVALLLVFARHRRGRYQQHQKVSTVELAAQPERNLPVQRAIPPTLFGNSKSNAPPATAEFKILTKNEAIAAQVIHCLDWIIVTTTILATNAKSVAAGQVGVGCETALGGHLGILRKLTRKASGIDEELQLTVGTDGKLLDSFRMSRKSVTTSTRRASQSQSQLNFLGKFADKFSWWKGCCSSAKLGGSANLAMTLLKRSVQQAQSGKS</sequence>
<keyword evidence="2" id="KW-0812">Transmembrane</keyword>
<dbReference type="Proteomes" id="UP000241890">
    <property type="component" value="Unassembled WGS sequence"/>
</dbReference>
<reference evidence="3 4" key="1">
    <citation type="submission" date="2017-12" db="EMBL/GenBank/DDBJ databases">
        <title>Sequencing, de novo assembly and annotation of complete genome of a new Thraustochytrid species, strain FCC1311.</title>
        <authorList>
            <person name="Sedici K."/>
            <person name="Godart F."/>
            <person name="Aiese Cigliano R."/>
            <person name="Sanseverino W."/>
            <person name="Barakat M."/>
            <person name="Ortet P."/>
            <person name="Marechal E."/>
            <person name="Cagnac O."/>
            <person name="Amato A."/>
        </authorList>
    </citation>
    <scope>NUCLEOTIDE SEQUENCE [LARGE SCALE GENOMIC DNA]</scope>
</reference>
<accession>A0A2R5H1X9</accession>
<evidence type="ECO:0000256" key="1">
    <source>
        <dbReference type="SAM" id="MobiDB-lite"/>
    </source>
</evidence>
<feature type="transmembrane region" description="Helical" evidence="2">
    <location>
        <begin position="239"/>
        <end position="260"/>
    </location>
</feature>
<evidence type="ECO:0000313" key="3">
    <source>
        <dbReference type="EMBL" id="GBG35093.1"/>
    </source>
</evidence>
<proteinExistence type="predicted"/>
<dbReference type="InParanoid" id="A0A2R5H1X9"/>
<name>A0A2R5H1X9_9STRA</name>
<keyword evidence="2" id="KW-1133">Transmembrane helix</keyword>
<feature type="region of interest" description="Disordered" evidence="1">
    <location>
        <begin position="212"/>
        <end position="234"/>
    </location>
</feature>
<dbReference type="AlphaFoldDB" id="A0A2R5H1X9"/>
<evidence type="ECO:0000313" key="4">
    <source>
        <dbReference type="Proteomes" id="UP000241890"/>
    </source>
</evidence>
<evidence type="ECO:0000256" key="2">
    <source>
        <dbReference type="SAM" id="Phobius"/>
    </source>
</evidence>
<protein>
    <submittedName>
        <fullName evidence="3">Uncharacterized protein</fullName>
    </submittedName>
</protein>
<comment type="caution">
    <text evidence="3">The sequence shown here is derived from an EMBL/GenBank/DDBJ whole genome shotgun (WGS) entry which is preliminary data.</text>
</comment>
<dbReference type="EMBL" id="BEYU01000292">
    <property type="protein sequence ID" value="GBG35093.1"/>
    <property type="molecule type" value="Genomic_DNA"/>
</dbReference>
<keyword evidence="4" id="KW-1185">Reference proteome</keyword>